<organism evidence="2 3">
    <name type="scientific">Labeo rohita</name>
    <name type="common">Indian major carp</name>
    <name type="synonym">Cyprinus rohita</name>
    <dbReference type="NCBI Taxonomy" id="84645"/>
    <lineage>
        <taxon>Eukaryota</taxon>
        <taxon>Metazoa</taxon>
        <taxon>Chordata</taxon>
        <taxon>Craniata</taxon>
        <taxon>Vertebrata</taxon>
        <taxon>Euteleostomi</taxon>
        <taxon>Actinopterygii</taxon>
        <taxon>Neopterygii</taxon>
        <taxon>Teleostei</taxon>
        <taxon>Ostariophysi</taxon>
        <taxon>Cypriniformes</taxon>
        <taxon>Cyprinidae</taxon>
        <taxon>Labeoninae</taxon>
        <taxon>Labeonini</taxon>
        <taxon>Labeo</taxon>
    </lineage>
</organism>
<dbReference type="EMBL" id="JACTAM010000005">
    <property type="protein sequence ID" value="KAI2664531.1"/>
    <property type="molecule type" value="Genomic_DNA"/>
</dbReference>
<dbReference type="Proteomes" id="UP000830375">
    <property type="component" value="Unassembled WGS sequence"/>
</dbReference>
<feature type="region of interest" description="Disordered" evidence="1">
    <location>
        <begin position="1"/>
        <end position="23"/>
    </location>
</feature>
<proteinExistence type="predicted"/>
<accession>A0ABQ8MPN0</accession>
<keyword evidence="3" id="KW-1185">Reference proteome</keyword>
<comment type="caution">
    <text evidence="2">The sequence shown here is derived from an EMBL/GenBank/DDBJ whole genome shotgun (WGS) entry which is preliminary data.</text>
</comment>
<name>A0ABQ8MPN0_LABRO</name>
<reference evidence="2 3" key="1">
    <citation type="submission" date="2022-01" db="EMBL/GenBank/DDBJ databases">
        <title>A high-quality chromosome-level genome assembly of rohu carp, Labeo rohita.</title>
        <authorList>
            <person name="Arick M.A. II"/>
            <person name="Hsu C.-Y."/>
            <person name="Magbanua Z."/>
            <person name="Pechanova O."/>
            <person name="Grover C."/>
            <person name="Miller E."/>
            <person name="Thrash A."/>
            <person name="Ezzel L."/>
            <person name="Alam S."/>
            <person name="Benzie J."/>
            <person name="Hamilton M."/>
            <person name="Karsi A."/>
            <person name="Lawrence M.L."/>
            <person name="Peterson D.G."/>
        </authorList>
    </citation>
    <scope>NUCLEOTIDE SEQUENCE [LARGE SCALE GENOMIC DNA]</scope>
    <source>
        <strain evidence="3">BAU-BD-2019</strain>
        <tissue evidence="2">Blood</tissue>
    </source>
</reference>
<sequence length="123" mass="13587">METASPIALTSVKRGKSSSPLRQHPCLEFGPVNSHIVLRTRPEYVPTVTTTPFRDQDSRRGRLAQKKDLSPACGCDLYGLPGQRLTLPTGNENPLDQGHRCLGSSCEWGLVNRHLQSCRLGYT</sequence>
<protein>
    <submittedName>
        <fullName evidence="2">Biotin synthase</fullName>
    </submittedName>
</protein>
<evidence type="ECO:0000313" key="3">
    <source>
        <dbReference type="Proteomes" id="UP000830375"/>
    </source>
</evidence>
<evidence type="ECO:0000313" key="2">
    <source>
        <dbReference type="EMBL" id="KAI2664531.1"/>
    </source>
</evidence>
<evidence type="ECO:0000256" key="1">
    <source>
        <dbReference type="SAM" id="MobiDB-lite"/>
    </source>
</evidence>
<gene>
    <name evidence="2" type="ORF">H4Q32_002762</name>
</gene>